<comment type="subcellular location">
    <subcellularLocation>
        <location evidence="6">Cytoplasm</location>
    </subcellularLocation>
</comment>
<sequence>MEEFLEKFKESKTTIDVKQTSPLALAYVGDAVYEVYIRKVLIENPDLSVDKLHKRAVKYVRAKAQADIVLALEPELTEEEWVIVKKGRNQKSKTVPKNSDIGDYRYATGFEALIGFLFCQERHERLMEVMKRAVEIILEEEK</sequence>
<dbReference type="EMBL" id="SUMG01000015">
    <property type="protein sequence ID" value="NBG89036.1"/>
    <property type="molecule type" value="Genomic_DNA"/>
</dbReference>
<evidence type="ECO:0000256" key="4">
    <source>
        <dbReference type="ARBA" id="ARBA00022759"/>
    </source>
</evidence>
<dbReference type="Pfam" id="PF00636">
    <property type="entry name" value="Ribonuclease_3"/>
    <property type="match status" value="1"/>
</dbReference>
<proteinExistence type="inferred from homology"/>
<feature type="domain" description="RNase III" evidence="7">
    <location>
        <begin position="6"/>
        <end position="139"/>
    </location>
</feature>
<dbReference type="Proteomes" id="UP000449710">
    <property type="component" value="Unassembled WGS sequence"/>
</dbReference>
<feature type="active site" evidence="6">
    <location>
        <position position="30"/>
    </location>
</feature>
<keyword evidence="1 6" id="KW-0690">Ribosome biogenesis</keyword>
<dbReference type="AlphaFoldDB" id="A0AA44BG21"/>
<keyword evidence="6" id="KW-0699">rRNA-binding</keyword>
<dbReference type="GO" id="GO:0019843">
    <property type="term" value="F:rRNA binding"/>
    <property type="evidence" value="ECO:0007669"/>
    <property type="project" value="UniProtKB-UniRule"/>
</dbReference>
<dbReference type="GO" id="GO:0006364">
    <property type="term" value="P:rRNA processing"/>
    <property type="evidence" value="ECO:0007669"/>
    <property type="project" value="UniProtKB-UniRule"/>
</dbReference>
<keyword evidence="6" id="KW-0694">RNA-binding</keyword>
<comment type="similarity">
    <text evidence="6">Belongs to the MrnC RNase family.</text>
</comment>
<evidence type="ECO:0000256" key="3">
    <source>
        <dbReference type="ARBA" id="ARBA00022722"/>
    </source>
</evidence>
<evidence type="ECO:0000256" key="5">
    <source>
        <dbReference type="ARBA" id="ARBA00022801"/>
    </source>
</evidence>
<dbReference type="HAMAP" id="MF_01468">
    <property type="entry name" value="RNase_Mini_III"/>
    <property type="match status" value="1"/>
</dbReference>
<dbReference type="GO" id="GO:0004525">
    <property type="term" value="F:ribonuclease III activity"/>
    <property type="evidence" value="ECO:0007669"/>
    <property type="project" value="InterPro"/>
</dbReference>
<accession>A0AA44BG21</accession>
<dbReference type="EC" id="3.1.26.-" evidence="6"/>
<evidence type="ECO:0000256" key="2">
    <source>
        <dbReference type="ARBA" id="ARBA00022552"/>
    </source>
</evidence>
<keyword evidence="6" id="KW-0460">Magnesium</keyword>
<protein>
    <recommendedName>
        <fullName evidence="6">Mini-ribonuclease 3</fullName>
        <shortName evidence="6">Mini-3</shortName>
        <shortName evidence="6">Mini-RNase 3</shortName>
        <ecNumber evidence="6">3.1.26.-</ecNumber>
    </recommendedName>
    <alternativeName>
        <fullName evidence="6">Mini-RNase III</fullName>
        <shortName evidence="6">Mini-III</shortName>
    </alternativeName>
</protein>
<dbReference type="CDD" id="cd00593">
    <property type="entry name" value="RIBOc"/>
    <property type="match status" value="1"/>
</dbReference>
<dbReference type="PANTHER" id="PTHR34276:SF1">
    <property type="entry name" value="MINI-RIBONUCLEASE 3"/>
    <property type="match status" value="1"/>
</dbReference>
<keyword evidence="2 6" id="KW-0698">rRNA processing</keyword>
<comment type="function">
    <text evidence="6">Involved in correct processing of both the 5' and 3' ends of 23S rRNA precursor. Processes 30S rRNA precursor transcript even in absence of ribonuclease 3 (Rnc); Rnc processes 30S rRNA into smaller rRNA precursors.</text>
</comment>
<dbReference type="SUPFAM" id="SSF69065">
    <property type="entry name" value="RNase III domain-like"/>
    <property type="match status" value="1"/>
</dbReference>
<dbReference type="GO" id="GO:0005737">
    <property type="term" value="C:cytoplasm"/>
    <property type="evidence" value="ECO:0007669"/>
    <property type="project" value="UniProtKB-SubCell"/>
</dbReference>
<dbReference type="InterPro" id="IPR000999">
    <property type="entry name" value="RNase_III_dom"/>
</dbReference>
<evidence type="ECO:0000256" key="1">
    <source>
        <dbReference type="ARBA" id="ARBA00022517"/>
    </source>
</evidence>
<reference evidence="8 9" key="1">
    <citation type="submission" date="2019-04" db="EMBL/GenBank/DDBJ databases">
        <title>Isachenkonia alkalipeptolytica gen. nov. sp. nov. a new anaerobic, alkiliphilic organothrophic bacterium capable to reduce synthesized ferrihydrite isolated from a soda lake.</title>
        <authorList>
            <person name="Toshchakov S.V."/>
            <person name="Zavarzina D.G."/>
            <person name="Zhilina T.N."/>
            <person name="Kostrikina N.A."/>
            <person name="Kublanov I.V."/>
        </authorList>
    </citation>
    <scope>NUCLEOTIDE SEQUENCE [LARGE SCALE GENOMIC DNA]</scope>
    <source>
        <strain evidence="8 9">Z-1701</strain>
    </source>
</reference>
<evidence type="ECO:0000313" key="9">
    <source>
        <dbReference type="Proteomes" id="UP000449710"/>
    </source>
</evidence>
<evidence type="ECO:0000313" key="8">
    <source>
        <dbReference type="EMBL" id="NBG89036.1"/>
    </source>
</evidence>
<comment type="cofactor">
    <cofactor evidence="6">
        <name>Mg(2+)</name>
        <dbReference type="ChEBI" id="CHEBI:18420"/>
    </cofactor>
</comment>
<name>A0AA44BG21_9CLOT</name>
<comment type="caution">
    <text evidence="8">The sequence shown here is derived from an EMBL/GenBank/DDBJ whole genome shotgun (WGS) entry which is preliminary data.</text>
</comment>
<dbReference type="Gene3D" id="1.10.1520.10">
    <property type="entry name" value="Ribonuclease III domain"/>
    <property type="match status" value="1"/>
</dbReference>
<keyword evidence="4 6" id="KW-0255">Endonuclease</keyword>
<evidence type="ECO:0000259" key="7">
    <source>
        <dbReference type="SMART" id="SM00535"/>
    </source>
</evidence>
<keyword evidence="6" id="KW-0963">Cytoplasm</keyword>
<keyword evidence="9" id="KW-1185">Reference proteome</keyword>
<dbReference type="SMART" id="SM00535">
    <property type="entry name" value="RIBOc"/>
    <property type="match status" value="1"/>
</dbReference>
<comment type="subunit">
    <text evidence="6">Homodimer.</text>
</comment>
<organism evidence="8 9">
    <name type="scientific">Isachenkonia alkalipeptolytica</name>
    <dbReference type="NCBI Taxonomy" id="2565777"/>
    <lineage>
        <taxon>Bacteria</taxon>
        <taxon>Bacillati</taxon>
        <taxon>Bacillota</taxon>
        <taxon>Clostridia</taxon>
        <taxon>Eubacteriales</taxon>
        <taxon>Clostridiaceae</taxon>
        <taxon>Isachenkonia</taxon>
    </lineage>
</organism>
<keyword evidence="5 6" id="KW-0378">Hydrolase</keyword>
<dbReference type="PIRSF" id="PIRSF005520">
    <property type="entry name" value="UCP005520"/>
    <property type="match status" value="1"/>
</dbReference>
<dbReference type="PANTHER" id="PTHR34276">
    <property type="entry name" value="MINI-RIBONUCLEASE 3"/>
    <property type="match status" value="1"/>
</dbReference>
<keyword evidence="3 6" id="KW-0540">Nuclease</keyword>
<gene>
    <name evidence="6" type="primary">mrnC</name>
    <name evidence="8" type="ORF">ISALK_11095</name>
</gene>
<evidence type="ECO:0000256" key="6">
    <source>
        <dbReference type="HAMAP-Rule" id="MF_01468"/>
    </source>
</evidence>
<dbReference type="InterPro" id="IPR036389">
    <property type="entry name" value="RNase_III_sf"/>
</dbReference>
<dbReference type="InterPro" id="IPR008226">
    <property type="entry name" value="Mini3_fam"/>
</dbReference>
<dbReference type="RefSeq" id="WP_160722286.1">
    <property type="nucleotide sequence ID" value="NZ_SUMG01000015.1"/>
</dbReference>